<organism evidence="4 5">
    <name type="scientific">Streptococcus suis</name>
    <dbReference type="NCBI Taxonomy" id="1307"/>
    <lineage>
        <taxon>Bacteria</taxon>
        <taxon>Bacillati</taxon>
        <taxon>Bacillota</taxon>
        <taxon>Bacilli</taxon>
        <taxon>Lactobacillales</taxon>
        <taxon>Streptococcaceae</taxon>
        <taxon>Streptococcus</taxon>
    </lineage>
</organism>
<dbReference type="InterPro" id="IPR000182">
    <property type="entry name" value="GNAT_dom"/>
</dbReference>
<protein>
    <submittedName>
        <fullName evidence="4">Acetyltransferase (GNAT) family protein</fullName>
    </submittedName>
</protein>
<reference evidence="4 5" key="1">
    <citation type="submission" date="2016-02" db="EMBL/GenBank/DDBJ databases">
        <authorList>
            <consortium name="Pathogen Informatics"/>
        </authorList>
    </citation>
    <scope>NUCLEOTIDE SEQUENCE [LARGE SCALE GENOMIC DNA]</scope>
    <source>
        <strain evidence="4 5">LSS79</strain>
    </source>
</reference>
<feature type="domain" description="N-acetyltransferase" evidence="3">
    <location>
        <begin position="1"/>
        <end position="143"/>
    </location>
</feature>
<evidence type="ECO:0000259" key="3">
    <source>
        <dbReference type="PROSITE" id="PS51186"/>
    </source>
</evidence>
<evidence type="ECO:0000313" key="4">
    <source>
        <dbReference type="EMBL" id="CYV37698.1"/>
    </source>
</evidence>
<dbReference type="SUPFAM" id="SSF55729">
    <property type="entry name" value="Acyl-CoA N-acyltransferases (Nat)"/>
    <property type="match status" value="1"/>
</dbReference>
<dbReference type="Gene3D" id="3.40.630.30">
    <property type="match status" value="1"/>
</dbReference>
<evidence type="ECO:0000313" key="5">
    <source>
        <dbReference type="Proteomes" id="UP000075193"/>
    </source>
</evidence>
<dbReference type="Pfam" id="PF00583">
    <property type="entry name" value="Acetyltransf_1"/>
    <property type="match status" value="1"/>
</dbReference>
<dbReference type="PANTHER" id="PTHR43420">
    <property type="entry name" value="ACETYLTRANSFERASE"/>
    <property type="match status" value="1"/>
</dbReference>
<evidence type="ECO:0000256" key="2">
    <source>
        <dbReference type="ARBA" id="ARBA00023315"/>
    </source>
</evidence>
<dbReference type="InterPro" id="IPR050680">
    <property type="entry name" value="YpeA/RimI_acetyltransf"/>
</dbReference>
<dbReference type="InterPro" id="IPR016181">
    <property type="entry name" value="Acyl_CoA_acyltransferase"/>
</dbReference>
<dbReference type="AlphaFoldDB" id="A0A0Z8ILH2"/>
<dbReference type="PANTHER" id="PTHR43420:SF52">
    <property type="entry name" value="N-ACETYLTRANSFERASE YODP"/>
    <property type="match status" value="1"/>
</dbReference>
<dbReference type="CDD" id="cd04301">
    <property type="entry name" value="NAT_SF"/>
    <property type="match status" value="1"/>
</dbReference>
<accession>A0A0Z8ILH2</accession>
<sequence>MIRCIEYTDLSAIREINAQVLGYDVSLEQTEKQFERCSEANGHTILVFEDEKTGQVSGYIHAQVYESLYSNRGYNILGLAVLSAYQGQGIGSKLLKTVEKLALDRDISFIRLNSAEHRKQAHRFYEHLGYESDKLQYRFIKHL</sequence>
<dbReference type="GO" id="GO:0016747">
    <property type="term" value="F:acyltransferase activity, transferring groups other than amino-acyl groups"/>
    <property type="evidence" value="ECO:0007669"/>
    <property type="project" value="InterPro"/>
</dbReference>
<dbReference type="PROSITE" id="PS51186">
    <property type="entry name" value="GNAT"/>
    <property type="match status" value="1"/>
</dbReference>
<dbReference type="Proteomes" id="UP000075193">
    <property type="component" value="Unassembled WGS sequence"/>
</dbReference>
<evidence type="ECO:0000256" key="1">
    <source>
        <dbReference type="ARBA" id="ARBA00022679"/>
    </source>
</evidence>
<dbReference type="EMBL" id="FIIC01000001">
    <property type="protein sequence ID" value="CYV37698.1"/>
    <property type="molecule type" value="Genomic_DNA"/>
</dbReference>
<gene>
    <name evidence="4" type="ORF">ERS132441_00083</name>
</gene>
<keyword evidence="1 4" id="KW-0808">Transferase</keyword>
<dbReference type="RefSeq" id="WP_044678887.1">
    <property type="nucleotide sequence ID" value="NZ_CEDF01000061.1"/>
</dbReference>
<proteinExistence type="predicted"/>
<keyword evidence="2" id="KW-0012">Acyltransferase</keyword>
<name>A0A0Z8ILH2_STRSU</name>